<organism evidence="3 4">
    <name type="scientific">Actinokineospora xionganensis</name>
    <dbReference type="NCBI Taxonomy" id="2684470"/>
    <lineage>
        <taxon>Bacteria</taxon>
        <taxon>Bacillati</taxon>
        <taxon>Actinomycetota</taxon>
        <taxon>Actinomycetes</taxon>
        <taxon>Pseudonocardiales</taxon>
        <taxon>Pseudonocardiaceae</taxon>
        <taxon>Actinokineospora</taxon>
    </lineage>
</organism>
<dbReference type="Gene3D" id="1.10.10.2910">
    <property type="match status" value="1"/>
</dbReference>
<protein>
    <submittedName>
        <fullName evidence="3">ImmA/IrrE family metallo-endopeptidase</fullName>
    </submittedName>
</protein>
<sequence length="370" mass="41326">MRLLDSAAIGNRIAEARKREGLTQEQLATAIEIDRSALAKMESGTRRVSALELSAIAIVLGERVEWFVREPPKAVVSHRNTQAPGTPSAIIDRKLERAAWNVEFVARQDSGLSLSSVEPRSRPRSNDEVESHADAVRALLGLNRAEPFADMSRRVSEVGLLAFVFDLGPDAADAASLLLAQGGVAVINGHLQVGRRRLALAHELGHYVFADEYSIDWRIDDRDNEAWEARIDRFARALLLPSDGLTRRWLQLVERDDVRTAAVKIASEFQVDMSTLSRRLTELGAISGEDDRFIRSVRTTRADIVDFNLVPRDELRPICLAKSYEAAILRLFRSEIISPARAVDLLFESWDESELPTLPTLPENAIWDFV</sequence>
<dbReference type="Gene3D" id="1.10.260.40">
    <property type="entry name" value="lambda repressor-like DNA-binding domains"/>
    <property type="match status" value="1"/>
</dbReference>
<name>A0ABR7L9D9_9PSEU</name>
<dbReference type="InterPro" id="IPR010982">
    <property type="entry name" value="Lambda_DNA-bd_dom_sf"/>
</dbReference>
<proteinExistence type="inferred from homology"/>
<dbReference type="InterPro" id="IPR010359">
    <property type="entry name" value="IrrE_HExxH"/>
</dbReference>
<evidence type="ECO:0000259" key="2">
    <source>
        <dbReference type="PROSITE" id="PS50943"/>
    </source>
</evidence>
<comment type="similarity">
    <text evidence="1">Belongs to the short-chain fatty acyl-CoA assimilation regulator (ScfR) family.</text>
</comment>
<keyword evidence="4" id="KW-1185">Reference proteome</keyword>
<reference evidence="3 4" key="1">
    <citation type="submission" date="2020-06" db="EMBL/GenBank/DDBJ databases">
        <title>Actinokineospora xiongansis sp. nov., isolated from soil of Baiyangdian.</title>
        <authorList>
            <person name="Zhang X."/>
        </authorList>
    </citation>
    <scope>NUCLEOTIDE SEQUENCE [LARGE SCALE GENOMIC DNA]</scope>
    <source>
        <strain evidence="3 4">HBU206404</strain>
    </source>
</reference>
<dbReference type="SUPFAM" id="SSF47413">
    <property type="entry name" value="lambda repressor-like DNA-binding domains"/>
    <property type="match status" value="1"/>
</dbReference>
<evidence type="ECO:0000313" key="3">
    <source>
        <dbReference type="EMBL" id="MBC6449187.1"/>
    </source>
</evidence>
<dbReference type="PANTHER" id="PTHR43236:SF1">
    <property type="entry name" value="BLL7220 PROTEIN"/>
    <property type="match status" value="1"/>
</dbReference>
<comment type="caution">
    <text evidence="3">The sequence shown here is derived from an EMBL/GenBank/DDBJ whole genome shotgun (WGS) entry which is preliminary data.</text>
</comment>
<accession>A0ABR7L9D9</accession>
<dbReference type="CDD" id="cd00093">
    <property type="entry name" value="HTH_XRE"/>
    <property type="match status" value="1"/>
</dbReference>
<feature type="domain" description="HTH cro/C1-type" evidence="2">
    <location>
        <begin position="13"/>
        <end position="67"/>
    </location>
</feature>
<dbReference type="RefSeq" id="WP_187221728.1">
    <property type="nucleotide sequence ID" value="NZ_JABVED010000010.1"/>
</dbReference>
<dbReference type="PROSITE" id="PS50943">
    <property type="entry name" value="HTH_CROC1"/>
    <property type="match status" value="1"/>
</dbReference>
<dbReference type="EMBL" id="JABVED010000010">
    <property type="protein sequence ID" value="MBC6449187.1"/>
    <property type="molecule type" value="Genomic_DNA"/>
</dbReference>
<evidence type="ECO:0000256" key="1">
    <source>
        <dbReference type="ARBA" id="ARBA00007227"/>
    </source>
</evidence>
<dbReference type="Pfam" id="PF06114">
    <property type="entry name" value="Peptidase_M78"/>
    <property type="match status" value="1"/>
</dbReference>
<dbReference type="Proteomes" id="UP000734823">
    <property type="component" value="Unassembled WGS sequence"/>
</dbReference>
<dbReference type="InterPro" id="IPR052345">
    <property type="entry name" value="Rad_response_metalloprotease"/>
</dbReference>
<dbReference type="InterPro" id="IPR001387">
    <property type="entry name" value="Cro/C1-type_HTH"/>
</dbReference>
<dbReference type="Pfam" id="PF01381">
    <property type="entry name" value="HTH_3"/>
    <property type="match status" value="1"/>
</dbReference>
<dbReference type="PANTHER" id="PTHR43236">
    <property type="entry name" value="ANTITOXIN HIGA1"/>
    <property type="match status" value="1"/>
</dbReference>
<evidence type="ECO:0000313" key="4">
    <source>
        <dbReference type="Proteomes" id="UP000734823"/>
    </source>
</evidence>
<gene>
    <name evidence="3" type="ORF">GPZ80_18635</name>
</gene>
<dbReference type="SMART" id="SM00530">
    <property type="entry name" value="HTH_XRE"/>
    <property type="match status" value="1"/>
</dbReference>